<sequence>MKVNISLTININDEKIDKYNYEINEKKIRNLYLCIERKEYVRYAKVFPLSEMLDFKLPSKWYRRTVGGLEILFGLCLALIPSHKIKNAANIGLVLLMMLAAYSHVMVGDPFDRCAPALVFFFMLSGRLVVWYQTSRREALEKAATAQNGNGLKRD</sequence>
<evidence type="ECO:0000256" key="13">
    <source>
        <dbReference type="SAM" id="Phobius"/>
    </source>
</evidence>
<evidence type="ECO:0000256" key="8">
    <source>
        <dbReference type="ARBA" id="ARBA00023136"/>
    </source>
</evidence>
<dbReference type="GO" id="GO:0005789">
    <property type="term" value="C:endoplasmic reticulum membrane"/>
    <property type="evidence" value="ECO:0007669"/>
    <property type="project" value="UniProtKB-SubCell"/>
</dbReference>
<evidence type="ECO:0000256" key="1">
    <source>
        <dbReference type="ARBA" id="ARBA00004477"/>
    </source>
</evidence>
<evidence type="ECO:0000256" key="4">
    <source>
        <dbReference type="ARBA" id="ARBA00006679"/>
    </source>
</evidence>
<keyword evidence="5 13" id="KW-0812">Transmembrane</keyword>
<gene>
    <name evidence="14" type="primary">LOC106125546</name>
</gene>
<dbReference type="InterPro" id="IPR040399">
    <property type="entry name" value="TMEM35A/B"/>
</dbReference>
<dbReference type="GO" id="GO:0031410">
    <property type="term" value="C:cytoplasmic vesicle"/>
    <property type="evidence" value="ECO:0007669"/>
    <property type="project" value="UniProtKB-SubCell"/>
</dbReference>
<evidence type="ECO:0000256" key="2">
    <source>
        <dbReference type="ARBA" id="ARBA00004541"/>
    </source>
</evidence>
<evidence type="ECO:0000256" key="6">
    <source>
        <dbReference type="ARBA" id="ARBA00022824"/>
    </source>
</evidence>
<keyword evidence="10" id="KW-0143">Chaperone</keyword>
<accession>A0AAJ6ZS82</accession>
<dbReference type="PANTHER" id="PTHR13163">
    <property type="entry name" value="SPINAL CORD EXPRESSION PROTEIN 4"/>
    <property type="match status" value="1"/>
</dbReference>
<dbReference type="GO" id="GO:0005778">
    <property type="term" value="C:peroxisomal membrane"/>
    <property type="evidence" value="ECO:0007669"/>
    <property type="project" value="UniProtKB-SubCell"/>
</dbReference>
<name>A0AAJ6ZS82_PAPXU</name>
<reference evidence="14" key="1">
    <citation type="submission" date="2025-08" db="UniProtKB">
        <authorList>
            <consortium name="RefSeq"/>
        </authorList>
    </citation>
    <scope>IDENTIFICATION</scope>
</reference>
<evidence type="ECO:0000256" key="7">
    <source>
        <dbReference type="ARBA" id="ARBA00022989"/>
    </source>
</evidence>
<protein>
    <recommendedName>
        <fullName evidence="12">Novel acetylcholine receptor chaperone</fullName>
    </recommendedName>
</protein>
<dbReference type="GO" id="GO:0051131">
    <property type="term" value="P:chaperone-mediated protein complex assembly"/>
    <property type="evidence" value="ECO:0007669"/>
    <property type="project" value="TreeGrafter"/>
</dbReference>
<dbReference type="Proteomes" id="UP000694872">
    <property type="component" value="Unplaced"/>
</dbReference>
<keyword evidence="7 13" id="KW-1133">Transmembrane helix</keyword>
<evidence type="ECO:0000256" key="5">
    <source>
        <dbReference type="ARBA" id="ARBA00022692"/>
    </source>
</evidence>
<keyword evidence="9" id="KW-0576">Peroxisome</keyword>
<dbReference type="InterPro" id="IPR032808">
    <property type="entry name" value="DoxX"/>
</dbReference>
<feature type="transmembrane region" description="Helical" evidence="13">
    <location>
        <begin position="87"/>
        <end position="103"/>
    </location>
</feature>
<evidence type="ECO:0000256" key="10">
    <source>
        <dbReference type="ARBA" id="ARBA00023186"/>
    </source>
</evidence>
<evidence type="ECO:0000256" key="11">
    <source>
        <dbReference type="ARBA" id="ARBA00023329"/>
    </source>
</evidence>
<evidence type="ECO:0000256" key="9">
    <source>
        <dbReference type="ARBA" id="ARBA00023140"/>
    </source>
</evidence>
<dbReference type="KEGG" id="pxu:106125546"/>
<organism evidence="14">
    <name type="scientific">Papilio xuthus</name>
    <name type="common">Asian swallowtail butterfly</name>
    <dbReference type="NCBI Taxonomy" id="66420"/>
    <lineage>
        <taxon>Eukaryota</taxon>
        <taxon>Metazoa</taxon>
        <taxon>Ecdysozoa</taxon>
        <taxon>Arthropoda</taxon>
        <taxon>Hexapoda</taxon>
        <taxon>Insecta</taxon>
        <taxon>Pterygota</taxon>
        <taxon>Neoptera</taxon>
        <taxon>Endopterygota</taxon>
        <taxon>Lepidoptera</taxon>
        <taxon>Glossata</taxon>
        <taxon>Ditrysia</taxon>
        <taxon>Papilionoidea</taxon>
        <taxon>Papilionidae</taxon>
        <taxon>Papilioninae</taxon>
        <taxon>Papilio</taxon>
    </lineage>
</organism>
<dbReference type="GeneID" id="106125546"/>
<dbReference type="Pfam" id="PF13564">
    <property type="entry name" value="DoxX_2"/>
    <property type="match status" value="1"/>
</dbReference>
<evidence type="ECO:0000313" key="14">
    <source>
        <dbReference type="RefSeq" id="XP_013178246.1"/>
    </source>
</evidence>
<dbReference type="GO" id="GO:2000010">
    <property type="term" value="P:positive regulation of protein localization to cell surface"/>
    <property type="evidence" value="ECO:0007669"/>
    <property type="project" value="TreeGrafter"/>
</dbReference>
<proteinExistence type="inferred from homology"/>
<evidence type="ECO:0000256" key="12">
    <source>
        <dbReference type="ARBA" id="ARBA00024424"/>
    </source>
</evidence>
<keyword evidence="6" id="KW-0256">Endoplasmic reticulum</keyword>
<feature type="transmembrane region" description="Helical" evidence="13">
    <location>
        <begin position="115"/>
        <end position="132"/>
    </location>
</feature>
<dbReference type="PANTHER" id="PTHR13163:SF0">
    <property type="entry name" value="NOVEL ACETYLCHOLINE RECEPTOR CHAPERONE"/>
    <property type="match status" value="1"/>
</dbReference>
<comment type="subcellular location">
    <subcellularLocation>
        <location evidence="2">Cytoplasmic vesicle</location>
    </subcellularLocation>
    <subcellularLocation>
        <location evidence="1">Endoplasmic reticulum membrane</location>
        <topology evidence="1">Multi-pass membrane protein</topology>
    </subcellularLocation>
    <subcellularLocation>
        <location evidence="3">Peroxisome membrane</location>
        <topology evidence="3">Multi-pass membrane protein</topology>
    </subcellularLocation>
</comment>
<keyword evidence="8 13" id="KW-0472">Membrane</keyword>
<evidence type="ECO:0000256" key="3">
    <source>
        <dbReference type="ARBA" id="ARBA00004585"/>
    </source>
</evidence>
<keyword evidence="11" id="KW-0968">Cytoplasmic vesicle</keyword>
<comment type="similarity">
    <text evidence="4">Belongs to the DoxX family.</text>
</comment>
<dbReference type="AlphaFoldDB" id="A0AAJ6ZS82"/>
<dbReference type="RefSeq" id="XP_013178246.1">
    <property type="nucleotide sequence ID" value="XM_013322792.1"/>
</dbReference>